<feature type="domain" description="Methyl-accepting transducer" evidence="5">
    <location>
        <begin position="274"/>
        <end position="510"/>
    </location>
</feature>
<evidence type="ECO:0000256" key="2">
    <source>
        <dbReference type="ARBA" id="ARBA00029447"/>
    </source>
</evidence>
<proteinExistence type="inferred from homology"/>
<dbReference type="Pfam" id="PF00672">
    <property type="entry name" value="HAMP"/>
    <property type="match status" value="1"/>
</dbReference>
<evidence type="ECO:0000259" key="5">
    <source>
        <dbReference type="PROSITE" id="PS50111"/>
    </source>
</evidence>
<dbReference type="InterPro" id="IPR004090">
    <property type="entry name" value="Chemotax_Me-accpt_rcpt"/>
</dbReference>
<comment type="caution">
    <text evidence="7">The sequence shown here is derived from an EMBL/GenBank/DDBJ whole genome shotgun (WGS) entry which is preliminary data.</text>
</comment>
<feature type="domain" description="HAMP" evidence="6">
    <location>
        <begin position="217"/>
        <end position="269"/>
    </location>
</feature>
<name>A0ABX1NDQ6_9RHOO</name>
<dbReference type="SUPFAM" id="SSF58104">
    <property type="entry name" value="Methyl-accepting chemotaxis protein (MCP) signaling domain"/>
    <property type="match status" value="1"/>
</dbReference>
<evidence type="ECO:0000259" key="6">
    <source>
        <dbReference type="PROSITE" id="PS50885"/>
    </source>
</evidence>
<gene>
    <name evidence="7" type="ORF">GPA27_08555</name>
</gene>
<keyword evidence="1 3" id="KW-0807">Transducer</keyword>
<dbReference type="RefSeq" id="WP_169139513.1">
    <property type="nucleotide sequence ID" value="NZ_WTVS01000014.1"/>
</dbReference>
<accession>A0ABX1NDQ6</accession>
<dbReference type="PRINTS" id="PR00260">
    <property type="entry name" value="CHEMTRNSDUCR"/>
</dbReference>
<dbReference type="InterPro" id="IPR004089">
    <property type="entry name" value="MCPsignal_dom"/>
</dbReference>
<keyword evidence="4" id="KW-1133">Transmembrane helix</keyword>
<dbReference type="Proteomes" id="UP000634522">
    <property type="component" value="Unassembled WGS sequence"/>
</dbReference>
<evidence type="ECO:0000256" key="3">
    <source>
        <dbReference type="PROSITE-ProRule" id="PRU00284"/>
    </source>
</evidence>
<keyword evidence="4" id="KW-0812">Transmembrane</keyword>
<dbReference type="CDD" id="cd06225">
    <property type="entry name" value="HAMP"/>
    <property type="match status" value="1"/>
</dbReference>
<dbReference type="Gene3D" id="1.10.287.950">
    <property type="entry name" value="Methyl-accepting chemotaxis protein"/>
    <property type="match status" value="1"/>
</dbReference>
<dbReference type="Pfam" id="PF12729">
    <property type="entry name" value="4HB_MCP_1"/>
    <property type="match status" value="1"/>
</dbReference>
<feature type="transmembrane region" description="Helical" evidence="4">
    <location>
        <begin position="196"/>
        <end position="215"/>
    </location>
</feature>
<reference evidence="7 8" key="1">
    <citation type="submission" date="2019-12" db="EMBL/GenBank/DDBJ databases">
        <title>Comparative genomics gives insights into the taxonomy of the Azoarcus-Aromatoleum group and reveals separate origins of nif in the plant-associated Azoarcus and non-plant-associated Aromatoleum sub-groups.</title>
        <authorList>
            <person name="Lafos M."/>
            <person name="Maluk M."/>
            <person name="Batista M."/>
            <person name="Junghare M."/>
            <person name="Carmona M."/>
            <person name="Faoro H."/>
            <person name="Cruz L.M."/>
            <person name="Battistoni F."/>
            <person name="De Souza E."/>
            <person name="Pedrosa F."/>
            <person name="Chen W.-M."/>
            <person name="Poole P.S."/>
            <person name="Dixon R.A."/>
            <person name="James E.K."/>
        </authorList>
    </citation>
    <scope>NUCLEOTIDE SEQUENCE [LARGE SCALE GENOMIC DNA]</scope>
    <source>
        <strain evidence="7 8">T</strain>
    </source>
</reference>
<comment type="similarity">
    <text evidence="2">Belongs to the methyl-accepting chemotaxis (MCP) protein family.</text>
</comment>
<keyword evidence="8" id="KW-1185">Reference proteome</keyword>
<dbReference type="PROSITE" id="PS50885">
    <property type="entry name" value="HAMP"/>
    <property type="match status" value="1"/>
</dbReference>
<sequence>MTRLVLDLPITAKTALAPLVTIAFMIVVFVTGYAALRDQKLAMASLVTERFATYEAVAALGKELATAHGRIYRVIAWANHKDGGAELTQQVRQLSTRLDELVAEGRALSAREHLGADERDKLGSVEAAVSDYAKAAKNALDMAETDAAFSAIYMDGASKVFDRANADLSQLIDLEEAAARRQYDATADNFARSQRIFVIALVLAATIATLLTWLMTGTMRRAIGAIETAANHLRGGDLTRRVEVLGNDEIGRSARAFNEFIASLQQTLTTVHGHANEVSSAAGHLTSTAGAVAHSSVKQSDAAMQTAATIEQLTASVAQIHDSTDCLRDISSASLEHTRQGTASVSELLREMTVVGEAVDSMRGTIDEFVQSAQSIKHMTQVVKEISDQTNLLALNAAIEAARAGEQGRGFAVVADEVRKLAEKSSATADQIESVTHTLSAQSSEVQRSILGGADALHSCQQYLGNVSGVLERANRSVDETDRGVDQIADTLSQQQRSSLEISNHIERIARMAEDNKGASEQASVAARQLESLSANLLGEVRRFQV</sequence>
<organism evidence="7 8">
    <name type="scientific">Aromatoleum toluolicum</name>
    <dbReference type="NCBI Taxonomy" id="90060"/>
    <lineage>
        <taxon>Bacteria</taxon>
        <taxon>Pseudomonadati</taxon>
        <taxon>Pseudomonadota</taxon>
        <taxon>Betaproteobacteria</taxon>
        <taxon>Rhodocyclales</taxon>
        <taxon>Rhodocyclaceae</taxon>
        <taxon>Aromatoleum</taxon>
    </lineage>
</organism>
<dbReference type="PANTHER" id="PTHR32089">
    <property type="entry name" value="METHYL-ACCEPTING CHEMOTAXIS PROTEIN MCPB"/>
    <property type="match status" value="1"/>
</dbReference>
<dbReference type="Pfam" id="PF00015">
    <property type="entry name" value="MCPsignal"/>
    <property type="match status" value="1"/>
</dbReference>
<dbReference type="SMART" id="SM00304">
    <property type="entry name" value="HAMP"/>
    <property type="match status" value="1"/>
</dbReference>
<keyword evidence="4" id="KW-0472">Membrane</keyword>
<evidence type="ECO:0000313" key="8">
    <source>
        <dbReference type="Proteomes" id="UP000634522"/>
    </source>
</evidence>
<evidence type="ECO:0000256" key="1">
    <source>
        <dbReference type="ARBA" id="ARBA00023224"/>
    </source>
</evidence>
<evidence type="ECO:0000256" key="4">
    <source>
        <dbReference type="SAM" id="Phobius"/>
    </source>
</evidence>
<dbReference type="InterPro" id="IPR024478">
    <property type="entry name" value="HlyB_4HB_MCP"/>
</dbReference>
<evidence type="ECO:0000313" key="7">
    <source>
        <dbReference type="EMBL" id="NMF97438.1"/>
    </source>
</evidence>
<dbReference type="EMBL" id="WTVS01000014">
    <property type="protein sequence ID" value="NMF97438.1"/>
    <property type="molecule type" value="Genomic_DNA"/>
</dbReference>
<dbReference type="PROSITE" id="PS50111">
    <property type="entry name" value="CHEMOTAXIS_TRANSDUC_2"/>
    <property type="match status" value="1"/>
</dbReference>
<dbReference type="PANTHER" id="PTHR32089:SF112">
    <property type="entry name" value="LYSOZYME-LIKE PROTEIN-RELATED"/>
    <property type="match status" value="1"/>
</dbReference>
<dbReference type="InterPro" id="IPR003660">
    <property type="entry name" value="HAMP_dom"/>
</dbReference>
<protein>
    <submittedName>
        <fullName evidence="7">HAMP domain-containing protein</fullName>
    </submittedName>
</protein>
<dbReference type="SMART" id="SM00283">
    <property type="entry name" value="MA"/>
    <property type="match status" value="1"/>
</dbReference>
<feature type="transmembrane region" description="Helical" evidence="4">
    <location>
        <begin position="15"/>
        <end position="36"/>
    </location>
</feature>